<dbReference type="Proteomes" id="UP000078596">
    <property type="component" value="Chromosome"/>
</dbReference>
<dbReference type="InterPro" id="IPR006157">
    <property type="entry name" value="FolB_dom"/>
</dbReference>
<comment type="pathway">
    <text evidence="2">Cofactor biosynthesis; tetrahydrofolate biosynthesis; 2-amino-4-hydroxy-6-hydroxymethyl-7,8-dihydropteridine diphosphate from 7,8-dihydroneopterin triphosphate: step 3/4.</text>
</comment>
<evidence type="ECO:0000256" key="1">
    <source>
        <dbReference type="ARBA" id="ARBA00001353"/>
    </source>
</evidence>
<dbReference type="SUPFAM" id="SSF55620">
    <property type="entry name" value="Tetrahydrobiopterin biosynthesis enzymes-like"/>
    <property type="match status" value="1"/>
</dbReference>
<dbReference type="CDD" id="cd00534">
    <property type="entry name" value="DHNA_DHNTPE"/>
    <property type="match status" value="1"/>
</dbReference>
<dbReference type="InterPro" id="IPR043133">
    <property type="entry name" value="GTP-CH-I_C/QueF"/>
</dbReference>
<keyword evidence="6" id="KW-0456">Lyase</keyword>
<reference evidence="9 10" key="1">
    <citation type="submission" date="2016-06" db="EMBL/GenBank/DDBJ databases">
        <title>Insight into the functional genes involving in sulfur oxidation in Pearl River water.</title>
        <authorList>
            <person name="Luo J."/>
            <person name="Tan X."/>
            <person name="Lin W."/>
        </authorList>
    </citation>
    <scope>NUCLEOTIDE SEQUENCE [LARGE SCALE GENOMIC DNA]</scope>
    <source>
        <strain evidence="9 10">LS2</strain>
    </source>
</reference>
<dbReference type="STRING" id="1860122.A9404_12995"/>
<keyword evidence="10" id="KW-1185">Reference proteome</keyword>
<evidence type="ECO:0000256" key="7">
    <source>
        <dbReference type="ARBA" id="ARBA00032903"/>
    </source>
</evidence>
<dbReference type="EC" id="4.1.2.25" evidence="4"/>
<evidence type="ECO:0000256" key="4">
    <source>
        <dbReference type="ARBA" id="ARBA00013043"/>
    </source>
</evidence>
<dbReference type="EMBL" id="CP016027">
    <property type="protein sequence ID" value="ANJ68505.1"/>
    <property type="molecule type" value="Genomic_DNA"/>
</dbReference>
<organism evidence="9 10">
    <name type="scientific">Halothiobacillus diazotrophicus</name>
    <dbReference type="NCBI Taxonomy" id="1860122"/>
    <lineage>
        <taxon>Bacteria</taxon>
        <taxon>Pseudomonadati</taxon>
        <taxon>Pseudomonadota</taxon>
        <taxon>Gammaproteobacteria</taxon>
        <taxon>Chromatiales</taxon>
        <taxon>Halothiobacillaceae</taxon>
        <taxon>Halothiobacillus</taxon>
    </lineage>
</organism>
<name>A0A191ZKW6_9GAMM</name>
<dbReference type="InterPro" id="IPR006156">
    <property type="entry name" value="Dihydroneopterin_aldolase"/>
</dbReference>
<dbReference type="Gene3D" id="3.30.1130.10">
    <property type="match status" value="1"/>
</dbReference>
<gene>
    <name evidence="9" type="ORF">A9404_12995</name>
</gene>
<dbReference type="AlphaFoldDB" id="A0A191ZKW6"/>
<protein>
    <recommendedName>
        <fullName evidence="4">dihydroneopterin aldolase</fullName>
        <ecNumber evidence="4">4.1.2.25</ecNumber>
    </recommendedName>
    <alternativeName>
        <fullName evidence="7">7,8-dihydroneopterin aldolase</fullName>
    </alternativeName>
</protein>
<dbReference type="GO" id="GO:0004150">
    <property type="term" value="F:dihydroneopterin aldolase activity"/>
    <property type="evidence" value="ECO:0007669"/>
    <property type="project" value="UniProtKB-EC"/>
</dbReference>
<comment type="similarity">
    <text evidence="3">Belongs to the DHNA family.</text>
</comment>
<evidence type="ECO:0000256" key="6">
    <source>
        <dbReference type="ARBA" id="ARBA00023239"/>
    </source>
</evidence>
<sequence>MDWIIVDGLSFEALIGIYPHERQEKQPLHIDMRLGVSSIRPAAQTDDVALTVDYQRVCEMVMMVVNAGAFQLLETLVERVTEQLFIHFPLEAIWIRATKPRALFYTRGVGVEILRQRPAHLKSADALPPLS</sequence>
<evidence type="ECO:0000256" key="2">
    <source>
        <dbReference type="ARBA" id="ARBA00005013"/>
    </source>
</evidence>
<comment type="catalytic activity">
    <reaction evidence="1">
        <text>7,8-dihydroneopterin = 6-hydroxymethyl-7,8-dihydropterin + glycolaldehyde</text>
        <dbReference type="Rhea" id="RHEA:10540"/>
        <dbReference type="ChEBI" id="CHEBI:17001"/>
        <dbReference type="ChEBI" id="CHEBI:17071"/>
        <dbReference type="ChEBI" id="CHEBI:44841"/>
        <dbReference type="EC" id="4.1.2.25"/>
    </reaction>
</comment>
<dbReference type="Pfam" id="PF02152">
    <property type="entry name" value="FolB"/>
    <property type="match status" value="1"/>
</dbReference>
<proteinExistence type="inferred from homology"/>
<dbReference type="GO" id="GO:0046656">
    <property type="term" value="P:folic acid biosynthetic process"/>
    <property type="evidence" value="ECO:0007669"/>
    <property type="project" value="UniProtKB-KW"/>
</dbReference>
<dbReference type="GO" id="GO:0005737">
    <property type="term" value="C:cytoplasm"/>
    <property type="evidence" value="ECO:0007669"/>
    <property type="project" value="TreeGrafter"/>
</dbReference>
<accession>A0A191ZKW6</accession>
<dbReference type="KEGG" id="haz:A9404_12995"/>
<evidence type="ECO:0000256" key="5">
    <source>
        <dbReference type="ARBA" id="ARBA00022909"/>
    </source>
</evidence>
<dbReference type="SMART" id="SM00905">
    <property type="entry name" value="FolB"/>
    <property type="match status" value="1"/>
</dbReference>
<dbReference type="NCBIfam" id="TIGR00526">
    <property type="entry name" value="folB_dom"/>
    <property type="match status" value="1"/>
</dbReference>
<evidence type="ECO:0000259" key="8">
    <source>
        <dbReference type="SMART" id="SM00905"/>
    </source>
</evidence>
<evidence type="ECO:0000256" key="3">
    <source>
        <dbReference type="ARBA" id="ARBA00005708"/>
    </source>
</evidence>
<dbReference type="PANTHER" id="PTHR42844:SF1">
    <property type="entry name" value="DIHYDRONEOPTERIN ALDOLASE 1-RELATED"/>
    <property type="match status" value="1"/>
</dbReference>
<evidence type="ECO:0000313" key="10">
    <source>
        <dbReference type="Proteomes" id="UP000078596"/>
    </source>
</evidence>
<dbReference type="PANTHER" id="PTHR42844">
    <property type="entry name" value="DIHYDRONEOPTERIN ALDOLASE 1-RELATED"/>
    <property type="match status" value="1"/>
</dbReference>
<feature type="domain" description="Dihydroneopterin aldolase/epimerase" evidence="8">
    <location>
        <begin position="4"/>
        <end position="115"/>
    </location>
</feature>
<keyword evidence="5" id="KW-0289">Folate biosynthesis</keyword>
<evidence type="ECO:0000313" key="9">
    <source>
        <dbReference type="EMBL" id="ANJ68505.1"/>
    </source>
</evidence>